<dbReference type="OrthoDB" id="513827at2"/>
<dbReference type="EMBL" id="WEGK01000008">
    <property type="protein sequence ID" value="MQY21026.1"/>
    <property type="molecule type" value="Genomic_DNA"/>
</dbReference>
<gene>
    <name evidence="1" type="ORF">NRB20_41350</name>
</gene>
<sequence length="91" mass="10410">MPDLRFVRRADGLTYEFVRDGNAHGAPSYKRVDLDLWCRRLPDFGWVVCTESGHVHSRPFDDPGCGDLPPEGAWVSRKADRSYVYDLIRVA</sequence>
<accession>A0A7K0D5J8</accession>
<evidence type="ECO:0000313" key="2">
    <source>
        <dbReference type="Proteomes" id="UP000438448"/>
    </source>
</evidence>
<name>A0A7K0D5J8_9NOCA</name>
<organism evidence="1 2">
    <name type="scientific">Nocardia macrotermitis</name>
    <dbReference type="NCBI Taxonomy" id="2585198"/>
    <lineage>
        <taxon>Bacteria</taxon>
        <taxon>Bacillati</taxon>
        <taxon>Actinomycetota</taxon>
        <taxon>Actinomycetes</taxon>
        <taxon>Mycobacteriales</taxon>
        <taxon>Nocardiaceae</taxon>
        <taxon>Nocardia</taxon>
    </lineage>
</organism>
<comment type="caution">
    <text evidence="1">The sequence shown here is derived from an EMBL/GenBank/DDBJ whole genome shotgun (WGS) entry which is preliminary data.</text>
</comment>
<dbReference type="RefSeq" id="WP_153411728.1">
    <property type="nucleotide sequence ID" value="NZ_WEGK01000008.1"/>
</dbReference>
<proteinExistence type="predicted"/>
<evidence type="ECO:0000313" key="1">
    <source>
        <dbReference type="EMBL" id="MQY21026.1"/>
    </source>
</evidence>
<dbReference type="Proteomes" id="UP000438448">
    <property type="component" value="Unassembled WGS sequence"/>
</dbReference>
<protein>
    <submittedName>
        <fullName evidence="1">Uncharacterized protein</fullName>
    </submittedName>
</protein>
<dbReference type="AlphaFoldDB" id="A0A7K0D5J8"/>
<keyword evidence="2" id="KW-1185">Reference proteome</keyword>
<reference evidence="1 2" key="1">
    <citation type="submission" date="2019-10" db="EMBL/GenBank/DDBJ databases">
        <title>Nocardia macrotermitis sp. nov. and Nocardia aurantia sp. nov., isolated from the gut of fungus growing-termite Macrotermes natalensis.</title>
        <authorList>
            <person name="Benndorf R."/>
            <person name="Schwitalla J."/>
            <person name="Martin K."/>
            <person name="De Beer W."/>
            <person name="Kaster A.-K."/>
            <person name="Vollmers J."/>
            <person name="Poulsen M."/>
            <person name="Beemelmanns C."/>
        </authorList>
    </citation>
    <scope>NUCLEOTIDE SEQUENCE [LARGE SCALE GENOMIC DNA]</scope>
    <source>
        <strain evidence="1 2">RB20</strain>
    </source>
</reference>